<evidence type="ECO:0000313" key="3">
    <source>
        <dbReference type="Proteomes" id="UP000240880"/>
    </source>
</evidence>
<dbReference type="PANTHER" id="PTHR11895:SF7">
    <property type="entry name" value="GLUTAMYL-TRNA(GLN) AMIDOTRANSFERASE SUBUNIT A, MITOCHONDRIAL"/>
    <property type="match status" value="1"/>
</dbReference>
<sequence>MLVQESLERAHKDEFNAVVTINEFAQKQAQELSSKGVEPFPFAVKDVIYTKGIRTTMGSRLFQDFVPSFDATVVATLKRAGGVLIGKTNTHELASGATTTSSIFGPTKNPLDASRIAGGSSGGSAAAVSSGIVEFALGTDTAGSVRIPAALCGVYGLKPTNGLLSNKGVFPLAPTFDTVGFISSDLNWLKRLKKLLPAFSKLSSTPRKLKIAVPSWVYWWDKAPASYSKTVEEVVLSFEKLLDARSIEWSKVEMPLAEALVWSRFGAIRYAEATHVHLERKQRWSECFPDVRRLLERGLTVLATEYLDALFARKRVYSEFKRVITQFDVLATPTVSIPAPKIEEVLGNEDGDVRSVLTHNTVYASYIGVPALSIPTLKVEGLPVGVQLIADKFDELKLLEIASLF</sequence>
<dbReference type="InterPro" id="IPR020556">
    <property type="entry name" value="Amidase_CS"/>
</dbReference>
<dbReference type="InterPro" id="IPR000120">
    <property type="entry name" value="Amidase"/>
</dbReference>
<proteinExistence type="predicted"/>
<dbReference type="Gene3D" id="3.90.1300.10">
    <property type="entry name" value="Amidase signature (AS) domain"/>
    <property type="match status" value="1"/>
</dbReference>
<evidence type="ECO:0000313" key="2">
    <source>
        <dbReference type="EMBL" id="PSN82203.1"/>
    </source>
</evidence>
<dbReference type="EMBL" id="NEXC01000092">
    <property type="protein sequence ID" value="PSN82203.1"/>
    <property type="molecule type" value="Genomic_DNA"/>
</dbReference>
<accession>A0A2R6A7D8</accession>
<organism evidence="2 3">
    <name type="scientific">Candidatus Marsarchaeota G1 archaeon OSP_D</name>
    <dbReference type="NCBI Taxonomy" id="1978155"/>
    <lineage>
        <taxon>Archaea</taxon>
        <taxon>Candidatus Marsarchaeota</taxon>
        <taxon>Candidatus Marsarchaeota group 1</taxon>
    </lineage>
</organism>
<dbReference type="Proteomes" id="UP000240880">
    <property type="component" value="Unassembled WGS sequence"/>
</dbReference>
<evidence type="ECO:0000259" key="1">
    <source>
        <dbReference type="Pfam" id="PF01425"/>
    </source>
</evidence>
<protein>
    <recommendedName>
        <fullName evidence="1">Amidase domain-containing protein</fullName>
    </recommendedName>
</protein>
<dbReference type="InterPro" id="IPR023631">
    <property type="entry name" value="Amidase_dom"/>
</dbReference>
<dbReference type="Pfam" id="PF01425">
    <property type="entry name" value="Amidase"/>
    <property type="match status" value="1"/>
</dbReference>
<dbReference type="InterPro" id="IPR036928">
    <property type="entry name" value="AS_sf"/>
</dbReference>
<feature type="domain" description="Amidase" evidence="1">
    <location>
        <begin position="2"/>
        <end position="399"/>
    </location>
</feature>
<dbReference type="PROSITE" id="PS00571">
    <property type="entry name" value="AMIDASES"/>
    <property type="match status" value="1"/>
</dbReference>
<dbReference type="GO" id="GO:0003824">
    <property type="term" value="F:catalytic activity"/>
    <property type="evidence" value="ECO:0007669"/>
    <property type="project" value="InterPro"/>
</dbReference>
<reference evidence="2 3" key="1">
    <citation type="submission" date="2017-04" db="EMBL/GenBank/DDBJ databases">
        <title>Novel microbial lineages endemic to geothermal iron-oxide mats fill important gaps in the evolutionary history of Archaea.</title>
        <authorList>
            <person name="Jay Z.J."/>
            <person name="Beam J.P."/>
            <person name="Dlakic M."/>
            <person name="Rusch D.B."/>
            <person name="Kozubal M.A."/>
            <person name="Inskeep W.P."/>
        </authorList>
    </citation>
    <scope>NUCLEOTIDE SEQUENCE [LARGE SCALE GENOMIC DNA]</scope>
    <source>
        <strain evidence="2">OSP_D</strain>
    </source>
</reference>
<dbReference type="AlphaFoldDB" id="A0A2R6A7D8"/>
<name>A0A2R6A7D8_9ARCH</name>
<comment type="caution">
    <text evidence="2">The sequence shown here is derived from an EMBL/GenBank/DDBJ whole genome shotgun (WGS) entry which is preliminary data.</text>
</comment>
<dbReference type="SUPFAM" id="SSF75304">
    <property type="entry name" value="Amidase signature (AS) enzymes"/>
    <property type="match status" value="1"/>
</dbReference>
<dbReference type="PANTHER" id="PTHR11895">
    <property type="entry name" value="TRANSAMIDASE"/>
    <property type="match status" value="1"/>
</dbReference>
<gene>
    <name evidence="2" type="ORF">B9Q01_08730</name>
</gene>